<evidence type="ECO:0000256" key="2">
    <source>
        <dbReference type="ARBA" id="ARBA00007069"/>
    </source>
</evidence>
<keyword evidence="3 8" id="KW-0813">Transport</keyword>
<evidence type="ECO:0000256" key="4">
    <source>
        <dbReference type="ARBA" id="ARBA00022475"/>
    </source>
</evidence>
<dbReference type="Pfam" id="PF00528">
    <property type="entry name" value="BPD_transp_1"/>
    <property type="match status" value="1"/>
</dbReference>
<protein>
    <submittedName>
        <fullName evidence="10">ABC transporter permease</fullName>
    </submittedName>
</protein>
<evidence type="ECO:0000256" key="7">
    <source>
        <dbReference type="ARBA" id="ARBA00023136"/>
    </source>
</evidence>
<dbReference type="Proteomes" id="UP001597075">
    <property type="component" value="Unassembled WGS sequence"/>
</dbReference>
<accession>A0ABD6CVY9</accession>
<proteinExistence type="inferred from homology"/>
<dbReference type="RefSeq" id="WP_256405791.1">
    <property type="nucleotide sequence ID" value="NZ_CP187151.1"/>
</dbReference>
<comment type="subcellular location">
    <subcellularLocation>
        <location evidence="1 8">Cell membrane</location>
        <topology evidence="1 8">Multi-pass membrane protein</topology>
    </subcellularLocation>
</comment>
<dbReference type="PANTHER" id="PTHR43848:SF2">
    <property type="entry name" value="PUTRESCINE TRANSPORT SYSTEM PERMEASE PROTEIN POTI"/>
    <property type="match status" value="1"/>
</dbReference>
<keyword evidence="4" id="KW-1003">Cell membrane</keyword>
<organism evidence="10 11">
    <name type="scientific">Haloplanus ruber</name>
    <dbReference type="NCBI Taxonomy" id="869892"/>
    <lineage>
        <taxon>Archaea</taxon>
        <taxon>Methanobacteriati</taxon>
        <taxon>Methanobacteriota</taxon>
        <taxon>Stenosarchaea group</taxon>
        <taxon>Halobacteria</taxon>
        <taxon>Halobacteriales</taxon>
        <taxon>Haloferacaceae</taxon>
        <taxon>Haloplanus</taxon>
    </lineage>
</organism>
<dbReference type="GO" id="GO:0005886">
    <property type="term" value="C:plasma membrane"/>
    <property type="evidence" value="ECO:0007669"/>
    <property type="project" value="UniProtKB-SubCell"/>
</dbReference>
<evidence type="ECO:0000256" key="8">
    <source>
        <dbReference type="RuleBase" id="RU363032"/>
    </source>
</evidence>
<feature type="transmembrane region" description="Helical" evidence="8">
    <location>
        <begin position="152"/>
        <end position="172"/>
    </location>
</feature>
<dbReference type="InterPro" id="IPR000515">
    <property type="entry name" value="MetI-like"/>
</dbReference>
<evidence type="ECO:0000256" key="5">
    <source>
        <dbReference type="ARBA" id="ARBA00022692"/>
    </source>
</evidence>
<reference evidence="10 11" key="1">
    <citation type="journal article" date="2019" name="Int. J. Syst. Evol. Microbiol.">
        <title>The Global Catalogue of Microorganisms (GCM) 10K type strain sequencing project: providing services to taxonomists for standard genome sequencing and annotation.</title>
        <authorList>
            <consortium name="The Broad Institute Genomics Platform"/>
            <consortium name="The Broad Institute Genome Sequencing Center for Infectious Disease"/>
            <person name="Wu L."/>
            <person name="Ma J."/>
        </authorList>
    </citation>
    <scope>NUCLEOTIDE SEQUENCE [LARGE SCALE GENOMIC DNA]</scope>
    <source>
        <strain evidence="10 11">CGMCC 1.10594</strain>
    </source>
</reference>
<comment type="caution">
    <text evidence="10">The sequence shown here is derived from an EMBL/GenBank/DDBJ whole genome shotgun (WGS) entry which is preliminary data.</text>
</comment>
<dbReference type="SUPFAM" id="SSF161098">
    <property type="entry name" value="MetI-like"/>
    <property type="match status" value="1"/>
</dbReference>
<evidence type="ECO:0000259" key="9">
    <source>
        <dbReference type="PROSITE" id="PS50928"/>
    </source>
</evidence>
<feature type="transmembrane region" description="Helical" evidence="8">
    <location>
        <begin position="252"/>
        <end position="271"/>
    </location>
</feature>
<sequence length="273" mass="30438">MSTQSEHERGTSFSVASVVRFVERNWIRAWSALVFLFLYAPIVVLIVFSFEQGNFSTVPWDGFTLQWYRQLVANSRLLDAAVNSLYVGAVVTTVATVLGTLGAVTLVRYDFRLKSLYRLLVVAPMTIPGLILGVALLNWFNYIGISTSLKTVMIGQLVFVTPFVLITVTSRLRGFDPAMEEAARDLGASRWQTYRRVTLPILMPGIVSGALFAFTLSFDDFLIAFFTSGVKNTLPIYIWSKIQHGTSPVINAISTLVLLFSISLVLVSYYFTD</sequence>
<gene>
    <name evidence="10" type="ORF">ACFSBJ_06165</name>
</gene>
<dbReference type="InterPro" id="IPR035906">
    <property type="entry name" value="MetI-like_sf"/>
</dbReference>
<feature type="transmembrane region" description="Helical" evidence="8">
    <location>
        <begin position="85"/>
        <end position="107"/>
    </location>
</feature>
<evidence type="ECO:0000313" key="11">
    <source>
        <dbReference type="Proteomes" id="UP001597075"/>
    </source>
</evidence>
<evidence type="ECO:0000256" key="6">
    <source>
        <dbReference type="ARBA" id="ARBA00022989"/>
    </source>
</evidence>
<comment type="similarity">
    <text evidence="2">Belongs to the binding-protein-dependent transport system permease family. CysTW subfamily.</text>
</comment>
<evidence type="ECO:0000256" key="3">
    <source>
        <dbReference type="ARBA" id="ARBA00022448"/>
    </source>
</evidence>
<dbReference type="CDD" id="cd06261">
    <property type="entry name" value="TM_PBP2"/>
    <property type="match status" value="1"/>
</dbReference>
<dbReference type="EMBL" id="JBHUDL010000009">
    <property type="protein sequence ID" value="MFD1633319.1"/>
    <property type="molecule type" value="Genomic_DNA"/>
</dbReference>
<dbReference type="PROSITE" id="PS50928">
    <property type="entry name" value="ABC_TM1"/>
    <property type="match status" value="1"/>
</dbReference>
<dbReference type="InterPro" id="IPR051789">
    <property type="entry name" value="Bact_Polyamine_Transport"/>
</dbReference>
<feature type="transmembrane region" description="Helical" evidence="8">
    <location>
        <begin position="119"/>
        <end position="140"/>
    </location>
</feature>
<name>A0ABD6CVY9_9EURY</name>
<dbReference type="Gene3D" id="1.10.3720.10">
    <property type="entry name" value="MetI-like"/>
    <property type="match status" value="1"/>
</dbReference>
<keyword evidence="7 8" id="KW-0472">Membrane</keyword>
<feature type="transmembrane region" description="Helical" evidence="8">
    <location>
        <begin position="193"/>
        <end position="215"/>
    </location>
</feature>
<keyword evidence="5 8" id="KW-0812">Transmembrane</keyword>
<keyword evidence="11" id="KW-1185">Reference proteome</keyword>
<dbReference type="AlphaFoldDB" id="A0ABD6CVY9"/>
<evidence type="ECO:0000256" key="1">
    <source>
        <dbReference type="ARBA" id="ARBA00004651"/>
    </source>
</evidence>
<dbReference type="PANTHER" id="PTHR43848">
    <property type="entry name" value="PUTRESCINE TRANSPORT SYSTEM PERMEASE PROTEIN POTI"/>
    <property type="match status" value="1"/>
</dbReference>
<evidence type="ECO:0000313" key="10">
    <source>
        <dbReference type="EMBL" id="MFD1633319.1"/>
    </source>
</evidence>
<feature type="domain" description="ABC transmembrane type-1" evidence="9">
    <location>
        <begin position="81"/>
        <end position="268"/>
    </location>
</feature>
<keyword evidence="6 8" id="KW-1133">Transmembrane helix</keyword>
<feature type="transmembrane region" description="Helical" evidence="8">
    <location>
        <begin position="30"/>
        <end position="50"/>
    </location>
</feature>